<evidence type="ECO:0000313" key="3">
    <source>
        <dbReference type="Proteomes" id="UP001412067"/>
    </source>
</evidence>
<organism evidence="2 3">
    <name type="scientific">Platanthera guangdongensis</name>
    <dbReference type="NCBI Taxonomy" id="2320717"/>
    <lineage>
        <taxon>Eukaryota</taxon>
        <taxon>Viridiplantae</taxon>
        <taxon>Streptophyta</taxon>
        <taxon>Embryophyta</taxon>
        <taxon>Tracheophyta</taxon>
        <taxon>Spermatophyta</taxon>
        <taxon>Magnoliopsida</taxon>
        <taxon>Liliopsida</taxon>
        <taxon>Asparagales</taxon>
        <taxon>Orchidaceae</taxon>
        <taxon>Orchidoideae</taxon>
        <taxon>Orchideae</taxon>
        <taxon>Orchidinae</taxon>
        <taxon>Platanthera</taxon>
    </lineage>
</organism>
<feature type="region of interest" description="Disordered" evidence="1">
    <location>
        <begin position="1"/>
        <end position="42"/>
    </location>
</feature>
<reference evidence="2 3" key="1">
    <citation type="journal article" date="2022" name="Nat. Plants">
        <title>Genomes of leafy and leafless Platanthera orchids illuminate the evolution of mycoheterotrophy.</title>
        <authorList>
            <person name="Li M.H."/>
            <person name="Liu K.W."/>
            <person name="Li Z."/>
            <person name="Lu H.C."/>
            <person name="Ye Q.L."/>
            <person name="Zhang D."/>
            <person name="Wang J.Y."/>
            <person name="Li Y.F."/>
            <person name="Zhong Z.M."/>
            <person name="Liu X."/>
            <person name="Yu X."/>
            <person name="Liu D.K."/>
            <person name="Tu X.D."/>
            <person name="Liu B."/>
            <person name="Hao Y."/>
            <person name="Liao X.Y."/>
            <person name="Jiang Y.T."/>
            <person name="Sun W.H."/>
            <person name="Chen J."/>
            <person name="Chen Y.Q."/>
            <person name="Ai Y."/>
            <person name="Zhai J.W."/>
            <person name="Wu S.S."/>
            <person name="Zhou Z."/>
            <person name="Hsiao Y.Y."/>
            <person name="Wu W.L."/>
            <person name="Chen Y.Y."/>
            <person name="Lin Y.F."/>
            <person name="Hsu J.L."/>
            <person name="Li C.Y."/>
            <person name="Wang Z.W."/>
            <person name="Zhao X."/>
            <person name="Zhong W.Y."/>
            <person name="Ma X.K."/>
            <person name="Ma L."/>
            <person name="Huang J."/>
            <person name="Chen G.Z."/>
            <person name="Huang M.Z."/>
            <person name="Huang L."/>
            <person name="Peng D.H."/>
            <person name="Luo Y.B."/>
            <person name="Zou S.Q."/>
            <person name="Chen S.P."/>
            <person name="Lan S."/>
            <person name="Tsai W.C."/>
            <person name="Van de Peer Y."/>
            <person name="Liu Z.J."/>
        </authorList>
    </citation>
    <scope>NUCLEOTIDE SEQUENCE [LARGE SCALE GENOMIC DNA]</scope>
    <source>
        <strain evidence="2">Lor288</strain>
    </source>
</reference>
<dbReference type="Proteomes" id="UP001412067">
    <property type="component" value="Unassembled WGS sequence"/>
</dbReference>
<sequence>METERRTTNYEEGRRGGEWERAERNPQSRRGRQPKGGMLGPGSGTPRACRVVNLSYGNIHYVCCGSRFANCNCGLWLMEHVRSLLNVTSDLPDNELLLPKHFVAILSAVWREKCCLERTQSLLSSQSGYHFSTFLSKKSGMDMENLSHCKELVMSALVDTNERYQEQVKVLPMVEAPVVTDQVELTLDLSLAKEAYTDVMFPPLINVTLQAFERRSAETHGSPLAEPYSKTAENRFRRLEVVGSCREVGGGSGRRKKVCKTLGRNFEDCGGGCRVDGGFQRRWQKSGEVEEAGLN</sequence>
<protein>
    <submittedName>
        <fullName evidence="2">Uncharacterized protein</fullName>
    </submittedName>
</protein>
<accession>A0ABR2MH16</accession>
<gene>
    <name evidence="2" type="ORF">KSP40_PGU022826</name>
</gene>
<comment type="caution">
    <text evidence="2">The sequence shown here is derived from an EMBL/GenBank/DDBJ whole genome shotgun (WGS) entry which is preliminary data.</text>
</comment>
<name>A0ABR2MH16_9ASPA</name>
<keyword evidence="3" id="KW-1185">Reference proteome</keyword>
<dbReference type="EMBL" id="JBBWWR010000007">
    <property type="protein sequence ID" value="KAK8963273.1"/>
    <property type="molecule type" value="Genomic_DNA"/>
</dbReference>
<evidence type="ECO:0000313" key="2">
    <source>
        <dbReference type="EMBL" id="KAK8963273.1"/>
    </source>
</evidence>
<feature type="compositionally biased region" description="Basic and acidic residues" evidence="1">
    <location>
        <begin position="1"/>
        <end position="26"/>
    </location>
</feature>
<proteinExistence type="predicted"/>
<evidence type="ECO:0000256" key="1">
    <source>
        <dbReference type="SAM" id="MobiDB-lite"/>
    </source>
</evidence>